<dbReference type="GO" id="GO:0004803">
    <property type="term" value="F:transposase activity"/>
    <property type="evidence" value="ECO:0007669"/>
    <property type="project" value="InterPro"/>
</dbReference>
<dbReference type="NCBIfam" id="NF033580">
    <property type="entry name" value="transpos_IS5_3"/>
    <property type="match status" value="1"/>
</dbReference>
<dbReference type="Pfam" id="PF01609">
    <property type="entry name" value="DDE_Tnp_1"/>
    <property type="match status" value="1"/>
</dbReference>
<protein>
    <submittedName>
        <fullName evidence="4">IS5 family transposase</fullName>
    </submittedName>
</protein>
<feature type="region of interest" description="Disordered" evidence="1">
    <location>
        <begin position="24"/>
        <end position="46"/>
    </location>
</feature>
<evidence type="ECO:0000259" key="3">
    <source>
        <dbReference type="Pfam" id="PF01609"/>
    </source>
</evidence>
<dbReference type="AlphaFoldDB" id="A0A7W1XDQ8"/>
<dbReference type="InterPro" id="IPR002559">
    <property type="entry name" value="Transposase_11"/>
</dbReference>
<keyword evidence="5" id="KW-1185">Reference proteome</keyword>
<organism evidence="4 5">
    <name type="scientific">Thermoactinomyces daqus</name>
    <dbReference type="NCBI Taxonomy" id="1329516"/>
    <lineage>
        <taxon>Bacteria</taxon>
        <taxon>Bacillati</taxon>
        <taxon>Bacillota</taxon>
        <taxon>Bacilli</taxon>
        <taxon>Bacillales</taxon>
        <taxon>Thermoactinomycetaceae</taxon>
        <taxon>Thermoactinomyces</taxon>
    </lineage>
</organism>
<dbReference type="PANTHER" id="PTHR30007">
    <property type="entry name" value="PHP DOMAIN PROTEIN"/>
    <property type="match status" value="1"/>
</dbReference>
<sequence length="199" mass="22796">MSKPTPMLFPMSTGLFSSTVQSSELISTPQARPKKGDPHFQNEALGRSRGGLTTKIHLACDGKGRPLAFTITPGQQHDCTQLQALLDSICVPRFGKGRPRKRPDHLIADRGYSYPFCRRLLLKRGIPHTIPERKNQAERRSKKPGRPLSFSKERYARRNMIERCINRLKQWRGFATRYEKRAVYFCAAITLISLMIWLN</sequence>
<dbReference type="GO" id="GO:0006313">
    <property type="term" value="P:DNA transposition"/>
    <property type="evidence" value="ECO:0007669"/>
    <property type="project" value="InterPro"/>
</dbReference>
<dbReference type="Proteomes" id="UP000530514">
    <property type="component" value="Unassembled WGS sequence"/>
</dbReference>
<feature type="region of interest" description="Disordered" evidence="1">
    <location>
        <begin position="129"/>
        <end position="149"/>
    </location>
</feature>
<dbReference type="GO" id="GO:0003677">
    <property type="term" value="F:DNA binding"/>
    <property type="evidence" value="ECO:0007669"/>
    <property type="project" value="InterPro"/>
</dbReference>
<comment type="caution">
    <text evidence="4">The sequence shown here is derived from an EMBL/GenBank/DDBJ whole genome shotgun (WGS) entry which is preliminary data.</text>
</comment>
<name>A0A7W1XDQ8_9BACL</name>
<reference evidence="4 5" key="1">
    <citation type="submission" date="2020-07" db="EMBL/GenBank/DDBJ databases">
        <authorList>
            <person name="Feng H."/>
        </authorList>
    </citation>
    <scope>NUCLEOTIDE SEQUENCE [LARGE SCALE GENOMIC DNA]</scope>
    <source>
        <strain evidence="5">s-11</strain>
    </source>
</reference>
<evidence type="ECO:0000313" key="5">
    <source>
        <dbReference type="Proteomes" id="UP000530514"/>
    </source>
</evidence>
<keyword evidence="2" id="KW-1133">Transmembrane helix</keyword>
<dbReference type="EMBL" id="JACEIP010000087">
    <property type="protein sequence ID" value="MBA4544736.1"/>
    <property type="molecule type" value="Genomic_DNA"/>
</dbReference>
<accession>A0A7W1XDQ8</accession>
<feature type="compositionally biased region" description="Basic and acidic residues" evidence="1">
    <location>
        <begin position="130"/>
        <end position="139"/>
    </location>
</feature>
<feature type="domain" description="Transposase IS4-like" evidence="3">
    <location>
        <begin position="46"/>
        <end position="192"/>
    </location>
</feature>
<feature type="transmembrane region" description="Helical" evidence="2">
    <location>
        <begin position="182"/>
        <end position="198"/>
    </location>
</feature>
<gene>
    <name evidence="4" type="ORF">H1164_18190</name>
</gene>
<proteinExistence type="predicted"/>
<keyword evidence="2" id="KW-0472">Membrane</keyword>
<dbReference type="PANTHER" id="PTHR30007:SF1">
    <property type="entry name" value="BLR1914 PROTEIN"/>
    <property type="match status" value="1"/>
</dbReference>
<evidence type="ECO:0000256" key="2">
    <source>
        <dbReference type="SAM" id="Phobius"/>
    </source>
</evidence>
<keyword evidence="2" id="KW-0812">Transmembrane</keyword>
<evidence type="ECO:0000256" key="1">
    <source>
        <dbReference type="SAM" id="MobiDB-lite"/>
    </source>
</evidence>
<evidence type="ECO:0000313" key="4">
    <source>
        <dbReference type="EMBL" id="MBA4544736.1"/>
    </source>
</evidence>